<evidence type="ECO:0000313" key="2">
    <source>
        <dbReference type="EMBL" id="KAH7942837.1"/>
    </source>
</evidence>
<feature type="compositionally biased region" description="Low complexity" evidence="1">
    <location>
        <begin position="101"/>
        <end position="111"/>
    </location>
</feature>
<dbReference type="VEuPathDB" id="VectorBase:RSAN_032537"/>
<evidence type="ECO:0000313" key="3">
    <source>
        <dbReference type="Proteomes" id="UP000821837"/>
    </source>
</evidence>
<dbReference type="AlphaFoldDB" id="A0A9D4PGN3"/>
<feature type="compositionally biased region" description="Polar residues" evidence="1">
    <location>
        <begin position="441"/>
        <end position="453"/>
    </location>
</feature>
<accession>A0A9D4PGN3</accession>
<protein>
    <submittedName>
        <fullName evidence="2">Uncharacterized protein</fullName>
    </submittedName>
</protein>
<keyword evidence="3" id="KW-1185">Reference proteome</keyword>
<reference evidence="2" key="1">
    <citation type="journal article" date="2020" name="Cell">
        <title>Large-Scale Comparative Analyses of Tick Genomes Elucidate Their Genetic Diversity and Vector Capacities.</title>
        <authorList>
            <consortium name="Tick Genome and Microbiome Consortium (TIGMIC)"/>
            <person name="Jia N."/>
            <person name="Wang J."/>
            <person name="Shi W."/>
            <person name="Du L."/>
            <person name="Sun Y."/>
            <person name="Zhan W."/>
            <person name="Jiang J.F."/>
            <person name="Wang Q."/>
            <person name="Zhang B."/>
            <person name="Ji P."/>
            <person name="Bell-Sakyi L."/>
            <person name="Cui X.M."/>
            <person name="Yuan T.T."/>
            <person name="Jiang B.G."/>
            <person name="Yang W.F."/>
            <person name="Lam T.T."/>
            <person name="Chang Q.C."/>
            <person name="Ding S.J."/>
            <person name="Wang X.J."/>
            <person name="Zhu J.G."/>
            <person name="Ruan X.D."/>
            <person name="Zhao L."/>
            <person name="Wei J.T."/>
            <person name="Ye R.Z."/>
            <person name="Que T.C."/>
            <person name="Du C.H."/>
            <person name="Zhou Y.H."/>
            <person name="Cheng J.X."/>
            <person name="Dai P.F."/>
            <person name="Guo W.B."/>
            <person name="Han X.H."/>
            <person name="Huang E.J."/>
            <person name="Li L.F."/>
            <person name="Wei W."/>
            <person name="Gao Y.C."/>
            <person name="Liu J.Z."/>
            <person name="Shao H.Z."/>
            <person name="Wang X."/>
            <person name="Wang C.C."/>
            <person name="Yang T.C."/>
            <person name="Huo Q.B."/>
            <person name="Li W."/>
            <person name="Chen H.Y."/>
            <person name="Chen S.E."/>
            <person name="Zhou L.G."/>
            <person name="Ni X.B."/>
            <person name="Tian J.H."/>
            <person name="Sheng Y."/>
            <person name="Liu T."/>
            <person name="Pan Y.S."/>
            <person name="Xia L.Y."/>
            <person name="Li J."/>
            <person name="Zhao F."/>
            <person name="Cao W.C."/>
        </authorList>
    </citation>
    <scope>NUCLEOTIDE SEQUENCE</scope>
    <source>
        <strain evidence="2">Rsan-2018</strain>
    </source>
</reference>
<reference evidence="2" key="2">
    <citation type="submission" date="2021-09" db="EMBL/GenBank/DDBJ databases">
        <authorList>
            <person name="Jia N."/>
            <person name="Wang J."/>
            <person name="Shi W."/>
            <person name="Du L."/>
            <person name="Sun Y."/>
            <person name="Zhan W."/>
            <person name="Jiang J."/>
            <person name="Wang Q."/>
            <person name="Zhang B."/>
            <person name="Ji P."/>
            <person name="Sakyi L.B."/>
            <person name="Cui X."/>
            <person name="Yuan T."/>
            <person name="Jiang B."/>
            <person name="Yang W."/>
            <person name="Lam T.T.-Y."/>
            <person name="Chang Q."/>
            <person name="Ding S."/>
            <person name="Wang X."/>
            <person name="Zhu J."/>
            <person name="Ruan X."/>
            <person name="Zhao L."/>
            <person name="Wei J."/>
            <person name="Que T."/>
            <person name="Du C."/>
            <person name="Cheng J."/>
            <person name="Dai P."/>
            <person name="Han X."/>
            <person name="Huang E."/>
            <person name="Gao Y."/>
            <person name="Liu J."/>
            <person name="Shao H."/>
            <person name="Ye R."/>
            <person name="Li L."/>
            <person name="Wei W."/>
            <person name="Wang X."/>
            <person name="Wang C."/>
            <person name="Huo Q."/>
            <person name="Li W."/>
            <person name="Guo W."/>
            <person name="Chen H."/>
            <person name="Chen S."/>
            <person name="Zhou L."/>
            <person name="Zhou L."/>
            <person name="Ni X."/>
            <person name="Tian J."/>
            <person name="Zhou Y."/>
            <person name="Sheng Y."/>
            <person name="Liu T."/>
            <person name="Pan Y."/>
            <person name="Xia L."/>
            <person name="Li J."/>
            <person name="Zhao F."/>
            <person name="Cao W."/>
        </authorList>
    </citation>
    <scope>NUCLEOTIDE SEQUENCE</scope>
    <source>
        <strain evidence="2">Rsan-2018</strain>
        <tissue evidence="2">Larvae</tissue>
    </source>
</reference>
<organism evidence="2 3">
    <name type="scientific">Rhipicephalus sanguineus</name>
    <name type="common">Brown dog tick</name>
    <name type="synonym">Ixodes sanguineus</name>
    <dbReference type="NCBI Taxonomy" id="34632"/>
    <lineage>
        <taxon>Eukaryota</taxon>
        <taxon>Metazoa</taxon>
        <taxon>Ecdysozoa</taxon>
        <taxon>Arthropoda</taxon>
        <taxon>Chelicerata</taxon>
        <taxon>Arachnida</taxon>
        <taxon>Acari</taxon>
        <taxon>Parasitiformes</taxon>
        <taxon>Ixodida</taxon>
        <taxon>Ixodoidea</taxon>
        <taxon>Ixodidae</taxon>
        <taxon>Rhipicephalinae</taxon>
        <taxon>Rhipicephalus</taxon>
        <taxon>Rhipicephalus</taxon>
    </lineage>
</organism>
<gene>
    <name evidence="2" type="ORF">HPB52_001908</name>
</gene>
<name>A0A9D4PGN3_RHISA</name>
<feature type="compositionally biased region" description="Low complexity" evidence="1">
    <location>
        <begin position="1"/>
        <end position="13"/>
    </location>
</feature>
<evidence type="ECO:0000256" key="1">
    <source>
        <dbReference type="SAM" id="MobiDB-lite"/>
    </source>
</evidence>
<dbReference type="Proteomes" id="UP000821837">
    <property type="component" value="Unassembled WGS sequence"/>
</dbReference>
<feature type="compositionally biased region" description="Polar residues" evidence="1">
    <location>
        <begin position="112"/>
        <end position="131"/>
    </location>
</feature>
<sequence>MPSSLPSSIDSSSGMDVQTPEGCTGMRRVPNTHLESLHLSEEVQRLDSRFNSVDQRLTAQHEADFAAYPPATTFQSLHSTVYTLQTVMRESIRAKPPLHVRTTSSAAARTSQTPAEATSSATPRPPLTSSYYGKLTPTFPSRVTSPATKQLTILCPIPSRPSSIGGRSLSIEPTYPSLHSTTSFSNYYLSDVNSPLSLFSTCTTPLAPLKLRRYPKADSPGRRLWQLTHDLNLSLLTDPTQPTRIGNTLCHDTTRDLIFCRRVREDLSTWTNQLLADLDEVNASISTTEDHPATDCRLAHLWATRSGLSNGWHKQRHNRRLPCRIAPFDLTIEQHTIVLARQQWEQFCSGLSNQLRFKQSWHLLRHFLDPASGKHVRLIPAPSASWHAFSPSRVLLRVPQSELDTHIMEAEVYVALQKLRTTSAPVRISSPTSPSETSTPIRSQPSRRSSTSAGAPAPALGSTETRHPQRKHARLTFIAKPGKKLTIENLRPTSLVLCLGRLLENLLLPHLQTYTDAHHPLTLTMLGFHPTFPHKTFSYNSTTISSTSHYY</sequence>
<feature type="region of interest" description="Disordered" evidence="1">
    <location>
        <begin position="424"/>
        <end position="471"/>
    </location>
</feature>
<feature type="region of interest" description="Disordered" evidence="1">
    <location>
        <begin position="1"/>
        <end position="28"/>
    </location>
</feature>
<feature type="region of interest" description="Disordered" evidence="1">
    <location>
        <begin position="93"/>
        <end position="133"/>
    </location>
</feature>
<proteinExistence type="predicted"/>
<comment type="caution">
    <text evidence="2">The sequence shown here is derived from an EMBL/GenBank/DDBJ whole genome shotgun (WGS) entry which is preliminary data.</text>
</comment>
<feature type="compositionally biased region" description="Low complexity" evidence="1">
    <location>
        <begin position="429"/>
        <end position="440"/>
    </location>
</feature>
<dbReference type="EMBL" id="JABSTV010001253">
    <property type="protein sequence ID" value="KAH7942837.1"/>
    <property type="molecule type" value="Genomic_DNA"/>
</dbReference>